<evidence type="ECO:0000256" key="2">
    <source>
        <dbReference type="ARBA" id="ARBA00009773"/>
    </source>
</evidence>
<feature type="transmembrane region" description="Helical" evidence="9">
    <location>
        <begin position="69"/>
        <end position="90"/>
    </location>
</feature>
<dbReference type="STRING" id="57664.SAMN05661003_103186"/>
<feature type="transmembrane region" description="Helical" evidence="9">
    <location>
        <begin position="214"/>
        <end position="235"/>
    </location>
</feature>
<feature type="transmembrane region" description="Helical" evidence="9">
    <location>
        <begin position="241"/>
        <end position="270"/>
    </location>
</feature>
<keyword evidence="4" id="KW-1003">Cell membrane</keyword>
<dbReference type="EMBL" id="FNAQ01000003">
    <property type="protein sequence ID" value="SDE07518.1"/>
    <property type="molecule type" value="Genomic_DNA"/>
</dbReference>
<dbReference type="Pfam" id="PF01594">
    <property type="entry name" value="AI-2E_transport"/>
    <property type="match status" value="1"/>
</dbReference>
<feature type="transmembrane region" description="Helical" evidence="9">
    <location>
        <begin position="277"/>
        <end position="293"/>
    </location>
</feature>
<dbReference type="GO" id="GO:0005886">
    <property type="term" value="C:plasma membrane"/>
    <property type="evidence" value="ECO:0007669"/>
    <property type="project" value="UniProtKB-SubCell"/>
</dbReference>
<sequence>MPSQLPRSRRFYLSLDRRLISLLTLLALLLLIGNRLQAVLTLFGIAFLIAYVLDPLADLLERRGLGRNLAVVMIFATFSLLGSLLLWLVLPRVLVELAQLAQATPAYADWAQQQLTRLAALAGVQLDRQFLLGLLAERIGALSSLGQQLLTQLSRQLGALSNLMLELALIPVLVFYFLRDFDRIVERVLINVKQRSRYDLRPYYLHFNRIVARYFRGQLLVAAFLACGYSLVLSLCDVSPALTLGLVAGLLGIVPYLGLVIGLGTALILALMQHGDLLHPLLVLGGFVLVQSIEGNIVTPRLVGASIGLHPAGVIFALMAGGALFGIGGMIVALPVAAFVVVLLEDVWGLNLRGDPGQAETLASGSHPPEPAAEPPAEPS</sequence>
<accession>A0A1G6ZXX9</accession>
<dbReference type="Proteomes" id="UP000243205">
    <property type="component" value="Unassembled WGS sequence"/>
</dbReference>
<keyword evidence="5 9" id="KW-0812">Transmembrane</keyword>
<dbReference type="InterPro" id="IPR002549">
    <property type="entry name" value="AI-2E-like"/>
</dbReference>
<evidence type="ECO:0000313" key="10">
    <source>
        <dbReference type="EMBL" id="SDE07518.1"/>
    </source>
</evidence>
<feature type="compositionally biased region" description="Pro residues" evidence="8">
    <location>
        <begin position="368"/>
        <end position="380"/>
    </location>
</feature>
<evidence type="ECO:0000256" key="8">
    <source>
        <dbReference type="SAM" id="MobiDB-lite"/>
    </source>
</evidence>
<evidence type="ECO:0000313" key="11">
    <source>
        <dbReference type="Proteomes" id="UP000243205"/>
    </source>
</evidence>
<organism evidence="10 11">
    <name type="scientific">Desulfuromonas thiophila</name>
    <dbReference type="NCBI Taxonomy" id="57664"/>
    <lineage>
        <taxon>Bacteria</taxon>
        <taxon>Pseudomonadati</taxon>
        <taxon>Thermodesulfobacteriota</taxon>
        <taxon>Desulfuromonadia</taxon>
        <taxon>Desulfuromonadales</taxon>
        <taxon>Desulfuromonadaceae</taxon>
        <taxon>Desulfuromonas</taxon>
    </lineage>
</organism>
<comment type="subcellular location">
    <subcellularLocation>
        <location evidence="1">Cell membrane</location>
        <topology evidence="1">Multi-pass membrane protein</topology>
    </subcellularLocation>
</comment>
<dbReference type="OrthoDB" id="5792512at2"/>
<dbReference type="PANTHER" id="PTHR21716:SF53">
    <property type="entry name" value="PERMEASE PERM-RELATED"/>
    <property type="match status" value="1"/>
</dbReference>
<evidence type="ECO:0000256" key="7">
    <source>
        <dbReference type="ARBA" id="ARBA00023136"/>
    </source>
</evidence>
<dbReference type="AlphaFoldDB" id="A0A1G6ZXX9"/>
<feature type="region of interest" description="Disordered" evidence="8">
    <location>
        <begin position="359"/>
        <end position="380"/>
    </location>
</feature>
<keyword evidence="7 9" id="KW-0472">Membrane</keyword>
<reference evidence="11" key="1">
    <citation type="submission" date="2016-10" db="EMBL/GenBank/DDBJ databases">
        <authorList>
            <person name="Varghese N."/>
            <person name="Submissions S."/>
        </authorList>
    </citation>
    <scope>NUCLEOTIDE SEQUENCE [LARGE SCALE GENOMIC DNA]</scope>
    <source>
        <strain evidence="11">DSM 8987</strain>
    </source>
</reference>
<dbReference type="RefSeq" id="WP_092076809.1">
    <property type="nucleotide sequence ID" value="NZ_FNAQ01000003.1"/>
</dbReference>
<feature type="transmembrane region" description="Helical" evidence="9">
    <location>
        <begin position="12"/>
        <end position="32"/>
    </location>
</feature>
<keyword evidence="6 9" id="KW-1133">Transmembrane helix</keyword>
<comment type="similarity">
    <text evidence="2">Belongs to the autoinducer-2 exporter (AI-2E) (TC 2.A.86) family.</text>
</comment>
<evidence type="ECO:0000256" key="5">
    <source>
        <dbReference type="ARBA" id="ARBA00022692"/>
    </source>
</evidence>
<evidence type="ECO:0000256" key="4">
    <source>
        <dbReference type="ARBA" id="ARBA00022475"/>
    </source>
</evidence>
<keyword evidence="11" id="KW-1185">Reference proteome</keyword>
<proteinExistence type="inferred from homology"/>
<evidence type="ECO:0000256" key="6">
    <source>
        <dbReference type="ARBA" id="ARBA00022989"/>
    </source>
</evidence>
<evidence type="ECO:0000256" key="9">
    <source>
        <dbReference type="SAM" id="Phobius"/>
    </source>
</evidence>
<gene>
    <name evidence="10" type="ORF">SAMN05661003_103186</name>
</gene>
<keyword evidence="3" id="KW-0813">Transport</keyword>
<evidence type="ECO:0000256" key="3">
    <source>
        <dbReference type="ARBA" id="ARBA00022448"/>
    </source>
</evidence>
<feature type="transmembrane region" description="Helical" evidence="9">
    <location>
        <begin position="313"/>
        <end position="344"/>
    </location>
</feature>
<dbReference type="GO" id="GO:0055085">
    <property type="term" value="P:transmembrane transport"/>
    <property type="evidence" value="ECO:0007669"/>
    <property type="project" value="TreeGrafter"/>
</dbReference>
<protein>
    <submittedName>
        <fullName evidence="10">Predicted PurR-regulated permease PerM</fullName>
    </submittedName>
</protein>
<name>A0A1G6ZXX9_9BACT</name>
<dbReference type="PANTHER" id="PTHR21716">
    <property type="entry name" value="TRANSMEMBRANE PROTEIN"/>
    <property type="match status" value="1"/>
</dbReference>
<evidence type="ECO:0000256" key="1">
    <source>
        <dbReference type="ARBA" id="ARBA00004651"/>
    </source>
</evidence>